<evidence type="ECO:0000313" key="2">
    <source>
        <dbReference type="EMBL" id="RKN66069.1"/>
    </source>
</evidence>
<feature type="transmembrane region" description="Helical" evidence="1">
    <location>
        <begin position="49"/>
        <end position="74"/>
    </location>
</feature>
<sequence length="159" mass="17068">MKRGATLFLRGVIILIGLAALAVCIFFIPGVASRDAAAHPESAYLQYPFLASTYGLAVLLFAALYQAFKLLGYIDRNKAFSEPAVKALNRIKQCAMTVCIILAAGLVFVAFGMDGDRAGAISMGLICTFVSSVIAVFAAVLRRLLHQVVLLQDENELIV</sequence>
<keyword evidence="1" id="KW-0812">Transmembrane</keyword>
<dbReference type="OrthoDB" id="1100174at2"/>
<dbReference type="AlphaFoldDB" id="A0A3B0B1K8"/>
<feature type="transmembrane region" description="Helical" evidence="1">
    <location>
        <begin position="94"/>
        <end position="113"/>
    </location>
</feature>
<dbReference type="Proteomes" id="UP000282311">
    <property type="component" value="Unassembled WGS sequence"/>
</dbReference>
<evidence type="ECO:0000313" key="3">
    <source>
        <dbReference type="Proteomes" id="UP000282311"/>
    </source>
</evidence>
<proteinExistence type="predicted"/>
<keyword evidence="1" id="KW-0472">Membrane</keyword>
<keyword evidence="1" id="KW-1133">Transmembrane helix</keyword>
<dbReference type="RefSeq" id="WP_120751324.1">
    <property type="nucleotide sequence ID" value="NZ_RBAH01000035.1"/>
</dbReference>
<gene>
    <name evidence="2" type="ORF">D7M11_31850</name>
</gene>
<comment type="caution">
    <text evidence="2">The sequence shown here is derived from an EMBL/GenBank/DDBJ whole genome shotgun (WGS) entry which is preliminary data.</text>
</comment>
<dbReference type="InterPro" id="IPR021354">
    <property type="entry name" value="DUF2975"/>
</dbReference>
<accession>A0A3B0B1K8</accession>
<evidence type="ECO:0000256" key="1">
    <source>
        <dbReference type="SAM" id="Phobius"/>
    </source>
</evidence>
<feature type="transmembrane region" description="Helical" evidence="1">
    <location>
        <begin position="119"/>
        <end position="141"/>
    </location>
</feature>
<organism evidence="2 3">
    <name type="scientific">Paenibacillus ginsengarvi</name>
    <dbReference type="NCBI Taxonomy" id="400777"/>
    <lineage>
        <taxon>Bacteria</taxon>
        <taxon>Bacillati</taxon>
        <taxon>Bacillota</taxon>
        <taxon>Bacilli</taxon>
        <taxon>Bacillales</taxon>
        <taxon>Paenibacillaceae</taxon>
        <taxon>Paenibacillus</taxon>
    </lineage>
</organism>
<feature type="transmembrane region" description="Helical" evidence="1">
    <location>
        <begin position="7"/>
        <end position="29"/>
    </location>
</feature>
<name>A0A3B0B1K8_9BACL</name>
<protein>
    <submittedName>
        <fullName evidence="2">DUF2975 domain-containing protein</fullName>
    </submittedName>
</protein>
<dbReference type="Pfam" id="PF11188">
    <property type="entry name" value="DUF2975"/>
    <property type="match status" value="1"/>
</dbReference>
<reference evidence="2 3" key="1">
    <citation type="journal article" date="2007" name="Int. J. Syst. Evol. Microbiol.">
        <title>Paenibacillus ginsengarvi sp. nov., isolated from soil from ginseng cultivation.</title>
        <authorList>
            <person name="Yoon M.H."/>
            <person name="Ten L.N."/>
            <person name="Im W.T."/>
        </authorList>
    </citation>
    <scope>NUCLEOTIDE SEQUENCE [LARGE SCALE GENOMIC DNA]</scope>
    <source>
        <strain evidence="2 3">KCTC 13059</strain>
    </source>
</reference>
<keyword evidence="3" id="KW-1185">Reference proteome</keyword>
<dbReference type="EMBL" id="RBAH01000035">
    <property type="protein sequence ID" value="RKN66069.1"/>
    <property type="molecule type" value="Genomic_DNA"/>
</dbReference>